<organism evidence="10 11">
    <name type="scientific">Hyaloscypha variabilis (strain UAMH 11265 / GT02V1 / F)</name>
    <name type="common">Meliniomyces variabilis</name>
    <dbReference type="NCBI Taxonomy" id="1149755"/>
    <lineage>
        <taxon>Eukaryota</taxon>
        <taxon>Fungi</taxon>
        <taxon>Dikarya</taxon>
        <taxon>Ascomycota</taxon>
        <taxon>Pezizomycotina</taxon>
        <taxon>Leotiomycetes</taxon>
        <taxon>Helotiales</taxon>
        <taxon>Hyaloscyphaceae</taxon>
        <taxon>Hyaloscypha</taxon>
        <taxon>Hyaloscypha variabilis</taxon>
    </lineage>
</organism>
<proteinExistence type="predicted"/>
<dbReference type="SUPFAM" id="SSF52172">
    <property type="entry name" value="CheY-like"/>
    <property type="match status" value="1"/>
</dbReference>
<dbReference type="Gene3D" id="3.40.50.2300">
    <property type="match status" value="1"/>
</dbReference>
<dbReference type="CDD" id="cd00082">
    <property type="entry name" value="HisKA"/>
    <property type="match status" value="1"/>
</dbReference>
<dbReference type="SUPFAM" id="SSF55874">
    <property type="entry name" value="ATPase domain of HSP90 chaperone/DNA topoisomerase II/histidine kinase"/>
    <property type="match status" value="1"/>
</dbReference>
<dbReference type="InterPro" id="IPR001789">
    <property type="entry name" value="Sig_transdc_resp-reg_receiver"/>
</dbReference>
<feature type="modified residue" description="4-aspartylphosphate" evidence="6">
    <location>
        <position position="849"/>
    </location>
</feature>
<name>A0A2J6RMF6_HYAVF</name>
<evidence type="ECO:0000256" key="2">
    <source>
        <dbReference type="ARBA" id="ARBA00012438"/>
    </source>
</evidence>
<keyword evidence="5 10" id="KW-0418">Kinase</keyword>
<keyword evidence="11" id="KW-1185">Reference proteome</keyword>
<dbReference type="PRINTS" id="PR00344">
    <property type="entry name" value="BCTRLSENSOR"/>
</dbReference>
<dbReference type="EC" id="2.7.13.3" evidence="2"/>
<evidence type="ECO:0000259" key="9">
    <source>
        <dbReference type="PROSITE" id="PS50110"/>
    </source>
</evidence>
<feature type="domain" description="Histidine kinase" evidence="8">
    <location>
        <begin position="540"/>
        <end position="715"/>
    </location>
</feature>
<dbReference type="InterPro" id="IPR036890">
    <property type="entry name" value="HATPase_C_sf"/>
</dbReference>
<comment type="catalytic activity">
    <reaction evidence="1">
        <text>ATP + protein L-histidine = ADP + protein N-phospho-L-histidine.</text>
        <dbReference type="EC" id="2.7.13.3"/>
    </reaction>
</comment>
<feature type="region of interest" description="Disordered" evidence="7">
    <location>
        <begin position="754"/>
        <end position="776"/>
    </location>
</feature>
<protein>
    <recommendedName>
        <fullName evidence="2">histidine kinase</fullName>
        <ecNumber evidence="2">2.7.13.3</ecNumber>
    </recommendedName>
</protein>
<sequence length="922" mass="102711">MLHASSTTANEEACEMKDLHEYPSPFEARPCGPRTYRPLRQRTRVRFAGDIKSPSSGRTGEGEMNMEAATEPERPPQSPSDELLDRASLCLPHFEKDSILHGGAEGFKDVLRKYFPSAESNASERLVDLKSRLRNASTHEFWGILMEEMCDITGAQCGFVAKRMLVDDQDSAVEMPELGEPGSCLMGVAFYINNGSDVKQLYRDYRYHAYGTPCAYMKYDKIFIVPERMEEFVPNNPNPMPWKHSEAFIGVPLFTEGKCFGHFGMIWSSEGAVTRKLGWTFIEMFLHSLEDMILARILEGRGFAKEMAPPESAPAKIIPLSAITASQSLKPYARSLSHELRTPMQGVVGMLDIMYSTVLDAIANQQNDRVRDVFTDLKNHIEVVQDSSRRAVEAADNVVHAYDLNMQMPETPLTPSDMDMRKGFTMSASSYSRRQTPMDESDALLSPISKKRERTEEYFHPGPSLKRMFTMTEAEIIDTYYADEKAHLTNGATVAITETIPSTKAWSETETDICEPKHSPVITSGMISPTHRRILTRDFIRSLVNDALRNGHPTSETHKETDLGEIIEVKTVGSRGEMQDRTIFLEIESDVPEVIIAEEQHLQFALQKLVDNAIKFTERGRITITVKLGRGSQVVEIWVVDTGCGIAEESKTNLFKPHFQEDASISRSRDGLGLSLFNAKAHVRKNLGGDVTLERSDTEGPSKGSEFLIRLPITTLDISNLDTALVGTPPPTFIQHRLSPTAESVMASAPISLERGPALTSVPPPPKSPKPAPRKRVPFNPHLAQEYPLNILIAEDNAINRNVAIGSLNKLGYSNQNITLAFDGVEAVNHYKASLSLPPAKHFDAILMDIWMPNMDGYEATKTIMDIAKAHGETTKIIAVTADITEDSVDRARAAGMQDFLAKPYKVLDIEHLIIDNFNKCC</sequence>
<dbReference type="FunFam" id="1.10.287.130:FF:000100">
    <property type="entry name" value="Sensor histidine kinase/response regulator"/>
    <property type="match status" value="1"/>
</dbReference>
<dbReference type="GO" id="GO:0000155">
    <property type="term" value="F:phosphorelay sensor kinase activity"/>
    <property type="evidence" value="ECO:0007669"/>
    <property type="project" value="InterPro"/>
</dbReference>
<evidence type="ECO:0000256" key="1">
    <source>
        <dbReference type="ARBA" id="ARBA00000085"/>
    </source>
</evidence>
<dbReference type="EMBL" id="KZ613946">
    <property type="protein sequence ID" value="PMD39706.1"/>
    <property type="molecule type" value="Genomic_DNA"/>
</dbReference>
<feature type="domain" description="Response regulatory" evidence="9">
    <location>
        <begin position="790"/>
        <end position="918"/>
    </location>
</feature>
<dbReference type="SMART" id="SM00448">
    <property type="entry name" value="REC"/>
    <property type="match status" value="1"/>
</dbReference>
<dbReference type="Pfam" id="PF02518">
    <property type="entry name" value="HATPase_c"/>
    <property type="match status" value="1"/>
</dbReference>
<dbReference type="GO" id="GO:0005886">
    <property type="term" value="C:plasma membrane"/>
    <property type="evidence" value="ECO:0007669"/>
    <property type="project" value="TreeGrafter"/>
</dbReference>
<keyword evidence="4" id="KW-0808">Transferase</keyword>
<evidence type="ECO:0000256" key="6">
    <source>
        <dbReference type="PROSITE-ProRule" id="PRU00169"/>
    </source>
</evidence>
<dbReference type="InterPro" id="IPR004358">
    <property type="entry name" value="Sig_transdc_His_kin-like_C"/>
</dbReference>
<dbReference type="STRING" id="1149755.A0A2J6RMF6"/>
<gene>
    <name evidence="10" type="ORF">L207DRAFT_25656</name>
</gene>
<dbReference type="CDD" id="cd17546">
    <property type="entry name" value="REC_hyHK_CKI1_RcsC-like"/>
    <property type="match status" value="1"/>
</dbReference>
<evidence type="ECO:0000256" key="4">
    <source>
        <dbReference type="ARBA" id="ARBA00022679"/>
    </source>
</evidence>
<feature type="compositionally biased region" description="Pro residues" evidence="7">
    <location>
        <begin position="762"/>
        <end position="771"/>
    </location>
</feature>
<dbReference type="Gene3D" id="3.30.565.10">
    <property type="entry name" value="Histidine kinase-like ATPase, C-terminal domain"/>
    <property type="match status" value="1"/>
</dbReference>
<dbReference type="GO" id="GO:0009927">
    <property type="term" value="F:histidine phosphotransfer kinase activity"/>
    <property type="evidence" value="ECO:0007669"/>
    <property type="project" value="TreeGrafter"/>
</dbReference>
<feature type="region of interest" description="Disordered" evidence="7">
    <location>
        <begin position="48"/>
        <end position="82"/>
    </location>
</feature>
<dbReference type="InterPro" id="IPR011006">
    <property type="entry name" value="CheY-like_superfamily"/>
</dbReference>
<dbReference type="InterPro" id="IPR003661">
    <property type="entry name" value="HisK_dim/P_dom"/>
</dbReference>
<dbReference type="Pfam" id="PF00072">
    <property type="entry name" value="Response_reg"/>
    <property type="match status" value="1"/>
</dbReference>
<dbReference type="PANTHER" id="PTHR43047">
    <property type="entry name" value="TWO-COMPONENT HISTIDINE PROTEIN KINASE"/>
    <property type="match status" value="1"/>
</dbReference>
<dbReference type="Proteomes" id="UP000235786">
    <property type="component" value="Unassembled WGS sequence"/>
</dbReference>
<dbReference type="AlphaFoldDB" id="A0A2J6RMF6"/>
<dbReference type="InterPro" id="IPR005467">
    <property type="entry name" value="His_kinase_dom"/>
</dbReference>
<evidence type="ECO:0000256" key="7">
    <source>
        <dbReference type="SAM" id="MobiDB-lite"/>
    </source>
</evidence>
<dbReference type="PROSITE" id="PS50110">
    <property type="entry name" value="RESPONSE_REGULATORY"/>
    <property type="match status" value="1"/>
</dbReference>
<evidence type="ECO:0000313" key="10">
    <source>
        <dbReference type="EMBL" id="PMD39706.1"/>
    </source>
</evidence>
<evidence type="ECO:0000313" key="11">
    <source>
        <dbReference type="Proteomes" id="UP000235786"/>
    </source>
</evidence>
<dbReference type="SMART" id="SM00387">
    <property type="entry name" value="HATPase_c"/>
    <property type="match status" value="1"/>
</dbReference>
<dbReference type="Gene3D" id="1.10.287.130">
    <property type="match status" value="1"/>
</dbReference>
<dbReference type="InterPro" id="IPR036097">
    <property type="entry name" value="HisK_dim/P_sf"/>
</dbReference>
<accession>A0A2J6RMF6</accession>
<evidence type="ECO:0000256" key="5">
    <source>
        <dbReference type="ARBA" id="ARBA00022777"/>
    </source>
</evidence>
<reference evidence="10 11" key="1">
    <citation type="submission" date="2016-04" db="EMBL/GenBank/DDBJ databases">
        <title>A degradative enzymes factory behind the ericoid mycorrhizal symbiosis.</title>
        <authorList>
            <consortium name="DOE Joint Genome Institute"/>
            <person name="Martino E."/>
            <person name="Morin E."/>
            <person name="Grelet G."/>
            <person name="Kuo A."/>
            <person name="Kohler A."/>
            <person name="Daghino S."/>
            <person name="Barry K."/>
            <person name="Choi C."/>
            <person name="Cichocki N."/>
            <person name="Clum A."/>
            <person name="Copeland A."/>
            <person name="Hainaut M."/>
            <person name="Haridas S."/>
            <person name="Labutti K."/>
            <person name="Lindquist E."/>
            <person name="Lipzen A."/>
            <person name="Khouja H.-R."/>
            <person name="Murat C."/>
            <person name="Ohm R."/>
            <person name="Olson A."/>
            <person name="Spatafora J."/>
            <person name="Veneault-Fourrey C."/>
            <person name="Henrissat B."/>
            <person name="Grigoriev I."/>
            <person name="Martin F."/>
            <person name="Perotto S."/>
        </authorList>
    </citation>
    <scope>NUCLEOTIDE SEQUENCE [LARGE SCALE GENOMIC DNA]</scope>
    <source>
        <strain evidence="10 11">F</strain>
    </source>
</reference>
<dbReference type="PANTHER" id="PTHR43047:SF2">
    <property type="entry name" value="HISTIDINE KINASE M7"/>
    <property type="match status" value="1"/>
</dbReference>
<dbReference type="PROSITE" id="PS50109">
    <property type="entry name" value="HIS_KIN"/>
    <property type="match status" value="1"/>
</dbReference>
<keyword evidence="3 6" id="KW-0597">Phosphoprotein</keyword>
<dbReference type="SUPFAM" id="SSF47384">
    <property type="entry name" value="Homodimeric domain of signal transducing histidine kinase"/>
    <property type="match status" value="1"/>
</dbReference>
<evidence type="ECO:0000256" key="3">
    <source>
        <dbReference type="ARBA" id="ARBA00022553"/>
    </source>
</evidence>
<evidence type="ECO:0000259" key="8">
    <source>
        <dbReference type="PROSITE" id="PS50109"/>
    </source>
</evidence>
<dbReference type="InterPro" id="IPR003594">
    <property type="entry name" value="HATPase_dom"/>
</dbReference>
<dbReference type="OrthoDB" id="60033at2759"/>